<dbReference type="CDD" id="cd00432">
    <property type="entry name" value="Ribosomal_L18_L5e"/>
    <property type="match status" value="1"/>
</dbReference>
<dbReference type="Pfam" id="PF00861">
    <property type="entry name" value="Ribosomal_L18p"/>
    <property type="match status" value="1"/>
</dbReference>
<evidence type="ECO:0000256" key="4">
    <source>
        <dbReference type="ARBA" id="ARBA00022980"/>
    </source>
</evidence>
<keyword evidence="9" id="KW-1185">Reference proteome</keyword>
<evidence type="ECO:0000313" key="8">
    <source>
        <dbReference type="EMBL" id="SZX67506.1"/>
    </source>
</evidence>
<evidence type="ECO:0000256" key="6">
    <source>
        <dbReference type="ARBA" id="ARBA00035303"/>
    </source>
</evidence>
<evidence type="ECO:0000256" key="7">
    <source>
        <dbReference type="ARBA" id="ARBA00082729"/>
    </source>
</evidence>
<name>A0A383VSZ0_TETOB</name>
<dbReference type="PANTHER" id="PTHR12899:SF3">
    <property type="entry name" value="LARGE RIBOSOMAL SUBUNIT PROTEIN UL18M"/>
    <property type="match status" value="1"/>
</dbReference>
<dbReference type="Proteomes" id="UP000256970">
    <property type="component" value="Unassembled WGS sequence"/>
</dbReference>
<proteinExistence type="inferred from homology"/>
<organism evidence="8 9">
    <name type="scientific">Tetradesmus obliquus</name>
    <name type="common">Green alga</name>
    <name type="synonym">Acutodesmus obliquus</name>
    <dbReference type="NCBI Taxonomy" id="3088"/>
    <lineage>
        <taxon>Eukaryota</taxon>
        <taxon>Viridiplantae</taxon>
        <taxon>Chlorophyta</taxon>
        <taxon>core chlorophytes</taxon>
        <taxon>Chlorophyceae</taxon>
        <taxon>CS clade</taxon>
        <taxon>Sphaeropleales</taxon>
        <taxon>Scenedesmaceae</taxon>
        <taxon>Tetradesmus</taxon>
    </lineage>
</organism>
<dbReference type="AlphaFoldDB" id="A0A383VSZ0"/>
<dbReference type="InterPro" id="IPR004389">
    <property type="entry name" value="Ribosomal_uL18_bac-type"/>
</dbReference>
<sequence>MLGSLASSRSSVLLAAPTAPSRAGRTFVAAVECKQLSRKESTRKRHLRIRKKLNGTPERPRLAVHKSNQHIYAQVIDDAAGRTLVAASTLTAEVKGSVDGNGANITAAEAVGKKVAELCAEKQISKVCFDRGGFAYHGRIEALADAAREAGLQF</sequence>
<dbReference type="GO" id="GO:1990904">
    <property type="term" value="C:ribonucleoprotein complex"/>
    <property type="evidence" value="ECO:0007669"/>
    <property type="project" value="UniProtKB-KW"/>
</dbReference>
<dbReference type="OrthoDB" id="1932324at2759"/>
<keyword evidence="5" id="KW-0687">Ribonucleoprotein</keyword>
<dbReference type="InterPro" id="IPR005484">
    <property type="entry name" value="Ribosomal_uL18_bac/plant/anim"/>
</dbReference>
<accession>A0A383VSZ0</accession>
<keyword evidence="2" id="KW-0699">rRNA-binding</keyword>
<dbReference type="InterPro" id="IPR057268">
    <property type="entry name" value="Ribosomal_L18"/>
</dbReference>
<dbReference type="GO" id="GO:0005737">
    <property type="term" value="C:cytoplasm"/>
    <property type="evidence" value="ECO:0007669"/>
    <property type="project" value="UniProtKB-ARBA"/>
</dbReference>
<dbReference type="GO" id="GO:0005840">
    <property type="term" value="C:ribosome"/>
    <property type="evidence" value="ECO:0007669"/>
    <property type="project" value="UniProtKB-KW"/>
</dbReference>
<evidence type="ECO:0000313" key="9">
    <source>
        <dbReference type="Proteomes" id="UP000256970"/>
    </source>
</evidence>
<evidence type="ECO:0000256" key="3">
    <source>
        <dbReference type="ARBA" id="ARBA00022884"/>
    </source>
</evidence>
<gene>
    <name evidence="8" type="ORF">BQ4739_LOCUS7895</name>
</gene>
<dbReference type="HAMAP" id="MF_01337_B">
    <property type="entry name" value="Ribosomal_uL18_B"/>
    <property type="match status" value="1"/>
</dbReference>
<keyword evidence="3" id="KW-0694">RNA-binding</keyword>
<dbReference type="SUPFAM" id="SSF53137">
    <property type="entry name" value="Translational machinery components"/>
    <property type="match status" value="1"/>
</dbReference>
<dbReference type="GO" id="GO:0006412">
    <property type="term" value="P:translation"/>
    <property type="evidence" value="ECO:0007669"/>
    <property type="project" value="InterPro"/>
</dbReference>
<reference evidence="8 9" key="1">
    <citation type="submission" date="2016-10" db="EMBL/GenBank/DDBJ databases">
        <authorList>
            <person name="Cai Z."/>
        </authorList>
    </citation>
    <scope>NUCLEOTIDE SEQUENCE [LARGE SCALE GENOMIC DNA]</scope>
</reference>
<keyword evidence="4" id="KW-0689">Ribosomal protein</keyword>
<protein>
    <recommendedName>
        <fullName evidence="6">Large ribosomal subunit protein uL18c</fullName>
    </recommendedName>
    <alternativeName>
        <fullName evidence="7">CL18</fullName>
    </alternativeName>
</protein>
<comment type="similarity">
    <text evidence="1">Belongs to the universal ribosomal protein uL18 family.</text>
</comment>
<dbReference type="GO" id="GO:0008097">
    <property type="term" value="F:5S rRNA binding"/>
    <property type="evidence" value="ECO:0007669"/>
    <property type="project" value="TreeGrafter"/>
</dbReference>
<dbReference type="GO" id="GO:0003735">
    <property type="term" value="F:structural constituent of ribosome"/>
    <property type="evidence" value="ECO:0007669"/>
    <property type="project" value="InterPro"/>
</dbReference>
<evidence type="ECO:0000256" key="2">
    <source>
        <dbReference type="ARBA" id="ARBA00022730"/>
    </source>
</evidence>
<evidence type="ECO:0000256" key="5">
    <source>
        <dbReference type="ARBA" id="ARBA00023274"/>
    </source>
</evidence>
<dbReference type="NCBIfam" id="TIGR00060">
    <property type="entry name" value="L18_bact"/>
    <property type="match status" value="1"/>
</dbReference>
<dbReference type="FunFam" id="3.30.420.100:FF:000001">
    <property type="entry name" value="50S ribosomal protein L18"/>
    <property type="match status" value="1"/>
</dbReference>
<dbReference type="Gene3D" id="3.30.420.100">
    <property type="match status" value="1"/>
</dbReference>
<evidence type="ECO:0000256" key="1">
    <source>
        <dbReference type="ARBA" id="ARBA00007116"/>
    </source>
</evidence>
<dbReference type="STRING" id="3088.A0A383VSZ0"/>
<dbReference type="PANTHER" id="PTHR12899">
    <property type="entry name" value="39S RIBOSOMAL PROTEIN L18, MITOCHONDRIAL"/>
    <property type="match status" value="1"/>
</dbReference>
<dbReference type="EMBL" id="FNXT01000802">
    <property type="protein sequence ID" value="SZX67506.1"/>
    <property type="molecule type" value="Genomic_DNA"/>
</dbReference>